<gene>
    <name evidence="1" type="ORF">ERS008530_03554</name>
</gene>
<organism evidence="1 2">
    <name type="scientific">Yersinia intermedia</name>
    <dbReference type="NCBI Taxonomy" id="631"/>
    <lineage>
        <taxon>Bacteria</taxon>
        <taxon>Pseudomonadati</taxon>
        <taxon>Pseudomonadota</taxon>
        <taxon>Gammaproteobacteria</taxon>
        <taxon>Enterobacterales</taxon>
        <taxon>Yersiniaceae</taxon>
        <taxon>Yersinia</taxon>
    </lineage>
</organism>
<dbReference type="Pfam" id="PF05973">
    <property type="entry name" value="Gp49"/>
    <property type="match status" value="1"/>
</dbReference>
<dbReference type="STRING" id="631.CH53_1884"/>
<evidence type="ECO:0000313" key="2">
    <source>
        <dbReference type="Proteomes" id="UP000038750"/>
    </source>
</evidence>
<dbReference type="AlphaFoldDB" id="A0A0T9MQ65"/>
<dbReference type="InterPro" id="IPR009241">
    <property type="entry name" value="HigB-like"/>
</dbReference>
<accession>A0A0T9MQ65</accession>
<dbReference type="OrthoDB" id="3233388at2"/>
<dbReference type="KEGG" id="yin:CH53_1884"/>
<protein>
    <submittedName>
        <fullName evidence="1">Phage-related protein</fullName>
    </submittedName>
</protein>
<dbReference type="RefSeq" id="WP_042568902.1">
    <property type="nucleotide sequence ID" value="NZ_CABHYB010000012.1"/>
</dbReference>
<proteinExistence type="predicted"/>
<reference evidence="1 2" key="1">
    <citation type="submission" date="2015-03" db="EMBL/GenBank/DDBJ databases">
        <authorList>
            <person name="Murphy D."/>
        </authorList>
    </citation>
    <scope>NUCLEOTIDE SEQUENCE [LARGE SCALE GENOMIC DNA]</scope>
    <source>
        <strain evidence="1 2">BR165/97</strain>
    </source>
</reference>
<dbReference type="Proteomes" id="UP000038750">
    <property type="component" value="Unassembled WGS sequence"/>
</dbReference>
<name>A0A0T9MQ65_YERIN</name>
<dbReference type="EMBL" id="CPZJ01000017">
    <property type="protein sequence ID" value="CNG35046.1"/>
    <property type="molecule type" value="Genomic_DNA"/>
</dbReference>
<sequence>MFSANIIKVALKELSKLPAGLKAEMVEAIEELEQLGTDLKEPKVRDVGNGLKELRVSAQEGIARGFFFFTVGKQFYVVHVLHKKSQKTPKLSLELANQRMKDIKRRLKNV</sequence>
<evidence type="ECO:0000313" key="1">
    <source>
        <dbReference type="EMBL" id="CNG35046.1"/>
    </source>
</evidence>